<name>A0A9W7G855_9STRA</name>
<dbReference type="PANTHER" id="PTHR12677">
    <property type="entry name" value="GOLGI APPARATUS MEMBRANE PROTEIN TVP38-RELATED"/>
    <property type="match status" value="1"/>
</dbReference>
<evidence type="ECO:0000256" key="5">
    <source>
        <dbReference type="ARBA" id="ARBA00023136"/>
    </source>
</evidence>
<evidence type="ECO:0000313" key="8">
    <source>
        <dbReference type="EMBL" id="GMI35652.1"/>
    </source>
</evidence>
<feature type="transmembrane region" description="Helical" evidence="7">
    <location>
        <begin position="133"/>
        <end position="157"/>
    </location>
</feature>
<dbReference type="GO" id="GO:0005886">
    <property type="term" value="C:plasma membrane"/>
    <property type="evidence" value="ECO:0007669"/>
    <property type="project" value="UniProtKB-SubCell"/>
</dbReference>
<organism evidence="8 9">
    <name type="scientific">Triparma columacea</name>
    <dbReference type="NCBI Taxonomy" id="722753"/>
    <lineage>
        <taxon>Eukaryota</taxon>
        <taxon>Sar</taxon>
        <taxon>Stramenopiles</taxon>
        <taxon>Ochrophyta</taxon>
        <taxon>Bolidophyceae</taxon>
        <taxon>Parmales</taxon>
        <taxon>Triparmaceae</taxon>
        <taxon>Triparma</taxon>
    </lineage>
</organism>
<evidence type="ECO:0000256" key="3">
    <source>
        <dbReference type="ARBA" id="ARBA00022692"/>
    </source>
</evidence>
<proteinExistence type="predicted"/>
<reference evidence="9" key="1">
    <citation type="journal article" date="2023" name="Commun. Biol.">
        <title>Genome analysis of Parmales, the sister group of diatoms, reveals the evolutionary specialization of diatoms from phago-mixotrophs to photoautotrophs.</title>
        <authorList>
            <person name="Ban H."/>
            <person name="Sato S."/>
            <person name="Yoshikawa S."/>
            <person name="Yamada K."/>
            <person name="Nakamura Y."/>
            <person name="Ichinomiya M."/>
            <person name="Sato N."/>
            <person name="Blanc-Mathieu R."/>
            <person name="Endo H."/>
            <person name="Kuwata A."/>
            <person name="Ogata H."/>
        </authorList>
    </citation>
    <scope>NUCLEOTIDE SEQUENCE [LARGE SCALE GENOMIC DNA]</scope>
</reference>
<evidence type="ECO:0000256" key="4">
    <source>
        <dbReference type="ARBA" id="ARBA00022989"/>
    </source>
</evidence>
<dbReference type="EMBL" id="BRYA01000058">
    <property type="protein sequence ID" value="GMI35652.1"/>
    <property type="molecule type" value="Genomic_DNA"/>
</dbReference>
<accession>A0A9W7G855</accession>
<feature type="region of interest" description="Disordered" evidence="6">
    <location>
        <begin position="1"/>
        <end position="25"/>
    </location>
</feature>
<dbReference type="PANTHER" id="PTHR12677:SF59">
    <property type="entry name" value="GOLGI APPARATUS MEMBRANE PROTEIN TVP38-RELATED"/>
    <property type="match status" value="1"/>
</dbReference>
<dbReference type="InterPro" id="IPR015414">
    <property type="entry name" value="TMEM64"/>
</dbReference>
<keyword evidence="2" id="KW-1003">Cell membrane</keyword>
<keyword evidence="9" id="KW-1185">Reference proteome</keyword>
<feature type="transmembrane region" description="Helical" evidence="7">
    <location>
        <begin position="96"/>
        <end position="121"/>
    </location>
</feature>
<gene>
    <name evidence="8" type="ORF">TrCOL_g4758</name>
</gene>
<keyword evidence="4 7" id="KW-1133">Transmembrane helix</keyword>
<evidence type="ECO:0008006" key="10">
    <source>
        <dbReference type="Google" id="ProtNLM"/>
    </source>
</evidence>
<evidence type="ECO:0000256" key="2">
    <source>
        <dbReference type="ARBA" id="ARBA00022475"/>
    </source>
</evidence>
<feature type="transmembrane region" description="Helical" evidence="7">
    <location>
        <begin position="194"/>
        <end position="211"/>
    </location>
</feature>
<dbReference type="AlphaFoldDB" id="A0A9W7G855"/>
<feature type="transmembrane region" description="Helical" evidence="7">
    <location>
        <begin position="51"/>
        <end position="69"/>
    </location>
</feature>
<keyword evidence="3 7" id="KW-0812">Transmembrane</keyword>
<keyword evidence="5 7" id="KW-0472">Membrane</keyword>
<feature type="transmembrane region" description="Helical" evidence="7">
    <location>
        <begin position="261"/>
        <end position="285"/>
    </location>
</feature>
<dbReference type="Proteomes" id="UP001165065">
    <property type="component" value="Unassembled WGS sequence"/>
</dbReference>
<feature type="transmembrane region" description="Helical" evidence="7">
    <location>
        <begin position="223"/>
        <end position="249"/>
    </location>
</feature>
<comment type="caution">
    <text evidence="8">The sequence shown here is derived from an EMBL/GenBank/DDBJ whole genome shotgun (WGS) entry which is preliminary data.</text>
</comment>
<dbReference type="OrthoDB" id="166803at2759"/>
<sequence>MSFSSSSPMRNPNDTQKPPQNSLSGLPSTLEPLLNGVRACAKRSSVPKITWVQKTFAICFSCLIMFFFVDSLTTQITIGFANDAANNLIEQDFTTIILSVSLFGVISPLVGIAYSILPVGVSVILMSKTSNFWLSYLVSILVSVLANAVGGLLAFIISRNVLTSFAGYLKSKYMTYRAVERVLGDRSQSLQVQLLLRLSPLIPIAALNMVLGATESCRLLPEFVAAMVLANVAYAVPLSYIGCLIHSLADIDETDDLDLTSPIGMSMAIIGGLASLGVTVAITCYTKKKLKVMLEDEGVLREENGHEKMVGGRRGEGPTLV</sequence>
<protein>
    <recommendedName>
        <fullName evidence="10">SNARE associated Golgi protein</fullName>
    </recommendedName>
</protein>
<comment type="subcellular location">
    <subcellularLocation>
        <location evidence="1">Cell membrane</location>
        <topology evidence="1">Multi-pass membrane protein</topology>
    </subcellularLocation>
</comment>
<evidence type="ECO:0000256" key="1">
    <source>
        <dbReference type="ARBA" id="ARBA00004651"/>
    </source>
</evidence>
<evidence type="ECO:0000256" key="6">
    <source>
        <dbReference type="SAM" id="MobiDB-lite"/>
    </source>
</evidence>
<evidence type="ECO:0000256" key="7">
    <source>
        <dbReference type="SAM" id="Phobius"/>
    </source>
</evidence>
<evidence type="ECO:0000313" key="9">
    <source>
        <dbReference type="Proteomes" id="UP001165065"/>
    </source>
</evidence>